<gene>
    <name evidence="4" type="ORF">P9847_15090</name>
</gene>
<keyword evidence="2 4" id="KW-0378">Hydrolase</keyword>
<evidence type="ECO:0000313" key="4">
    <source>
        <dbReference type="EMBL" id="MED5018632.1"/>
    </source>
</evidence>
<evidence type="ECO:0000256" key="2">
    <source>
        <dbReference type="ARBA" id="ARBA00022801"/>
    </source>
</evidence>
<evidence type="ECO:0000313" key="5">
    <source>
        <dbReference type="Proteomes" id="UP001343257"/>
    </source>
</evidence>
<dbReference type="SUPFAM" id="SSF52499">
    <property type="entry name" value="Isochorismatase-like hydrolases"/>
    <property type="match status" value="1"/>
</dbReference>
<evidence type="ECO:0000256" key="1">
    <source>
        <dbReference type="ARBA" id="ARBA00006336"/>
    </source>
</evidence>
<dbReference type="InterPro" id="IPR050272">
    <property type="entry name" value="Isochorismatase-like_hydrls"/>
</dbReference>
<comment type="caution">
    <text evidence="4">The sequence shown here is derived from an EMBL/GenBank/DDBJ whole genome shotgun (WGS) entry which is preliminary data.</text>
</comment>
<proteinExistence type="inferred from homology"/>
<dbReference type="EMBL" id="JARTLD010000036">
    <property type="protein sequence ID" value="MED5018632.1"/>
    <property type="molecule type" value="Genomic_DNA"/>
</dbReference>
<dbReference type="PANTHER" id="PTHR43540">
    <property type="entry name" value="PEROXYUREIDOACRYLATE/UREIDOACRYLATE AMIDOHYDROLASE-RELATED"/>
    <property type="match status" value="1"/>
</dbReference>
<dbReference type="Pfam" id="PF00857">
    <property type="entry name" value="Isochorismatase"/>
    <property type="match status" value="1"/>
</dbReference>
<keyword evidence="5" id="KW-1185">Reference proteome</keyword>
<protein>
    <submittedName>
        <fullName evidence="4">Cysteine hydrolase family protein</fullName>
        <ecNumber evidence="4">3.-.-.-</ecNumber>
    </submittedName>
</protein>
<reference evidence="4 5" key="1">
    <citation type="submission" date="2023-03" db="EMBL/GenBank/DDBJ databases">
        <title>Bacillus Genome Sequencing.</title>
        <authorList>
            <person name="Dunlap C."/>
        </authorList>
    </citation>
    <scope>NUCLEOTIDE SEQUENCE [LARGE SCALE GENOMIC DNA]</scope>
    <source>
        <strain evidence="4 5">NRS-52</strain>
    </source>
</reference>
<dbReference type="CDD" id="cd01014">
    <property type="entry name" value="nicotinamidase_related"/>
    <property type="match status" value="1"/>
</dbReference>
<dbReference type="Gene3D" id="3.40.50.850">
    <property type="entry name" value="Isochorismatase-like"/>
    <property type="match status" value="1"/>
</dbReference>
<name>A0ABU6PUS2_9BACL</name>
<organism evidence="4 5">
    <name type="scientific">Paenibacillus chibensis</name>
    <dbReference type="NCBI Taxonomy" id="59846"/>
    <lineage>
        <taxon>Bacteria</taxon>
        <taxon>Bacillati</taxon>
        <taxon>Bacillota</taxon>
        <taxon>Bacilli</taxon>
        <taxon>Bacillales</taxon>
        <taxon>Paenibacillaceae</taxon>
        <taxon>Paenibacillus</taxon>
    </lineage>
</organism>
<dbReference type="GO" id="GO:0016787">
    <property type="term" value="F:hydrolase activity"/>
    <property type="evidence" value="ECO:0007669"/>
    <property type="project" value="UniProtKB-KW"/>
</dbReference>
<sequence length="173" mass="19078">MSRTALLVVDVQVGMFPETDPVYDGNILLERIQGLIGQAKDSGVPVIFVQHNEGPGEQLETGTADWEIHPSIAPEPGELLIQKHVPDSFHETELQEVLTEMGIERLVITGIQTDICIEATSRRASELGYDVTVVSNAHSTWGQGERTAAQIIEEYNGKFRSYAKLEEASQISF</sequence>
<accession>A0ABU6PUS2</accession>
<dbReference type="PANTHER" id="PTHR43540:SF14">
    <property type="entry name" value="ISOCHORISMATASE"/>
    <property type="match status" value="1"/>
</dbReference>
<evidence type="ECO:0000259" key="3">
    <source>
        <dbReference type="Pfam" id="PF00857"/>
    </source>
</evidence>
<dbReference type="Proteomes" id="UP001343257">
    <property type="component" value="Unassembled WGS sequence"/>
</dbReference>
<dbReference type="EC" id="3.-.-.-" evidence="4"/>
<dbReference type="InterPro" id="IPR000868">
    <property type="entry name" value="Isochorismatase-like_dom"/>
</dbReference>
<dbReference type="RefSeq" id="WP_328279039.1">
    <property type="nucleotide sequence ID" value="NZ_JARTLD010000036.1"/>
</dbReference>
<comment type="similarity">
    <text evidence="1">Belongs to the isochorismatase family.</text>
</comment>
<feature type="domain" description="Isochorismatase-like" evidence="3">
    <location>
        <begin position="4"/>
        <end position="148"/>
    </location>
</feature>
<dbReference type="InterPro" id="IPR036380">
    <property type="entry name" value="Isochorismatase-like_sf"/>
</dbReference>